<dbReference type="GO" id="GO:0005886">
    <property type="term" value="C:plasma membrane"/>
    <property type="evidence" value="ECO:0007669"/>
    <property type="project" value="UniProtKB-SubCell"/>
</dbReference>
<feature type="compositionally biased region" description="Polar residues" evidence="5">
    <location>
        <begin position="405"/>
        <end position="422"/>
    </location>
</feature>
<feature type="compositionally biased region" description="Polar residues" evidence="5">
    <location>
        <begin position="383"/>
        <end position="396"/>
    </location>
</feature>
<evidence type="ECO:0000256" key="5">
    <source>
        <dbReference type="SAM" id="MobiDB-lite"/>
    </source>
</evidence>
<protein>
    <recommendedName>
        <fullName evidence="6">PH domain-containing protein</fullName>
    </recommendedName>
</protein>
<feature type="compositionally biased region" description="Polar residues" evidence="5">
    <location>
        <begin position="480"/>
        <end position="491"/>
    </location>
</feature>
<dbReference type="SUPFAM" id="SSF50729">
    <property type="entry name" value="PH domain-like"/>
    <property type="match status" value="1"/>
</dbReference>
<evidence type="ECO:0000256" key="4">
    <source>
        <dbReference type="ARBA" id="ARBA00023136"/>
    </source>
</evidence>
<dbReference type="SMART" id="SM00233">
    <property type="entry name" value="PH"/>
    <property type="match status" value="1"/>
</dbReference>
<dbReference type="InterPro" id="IPR016024">
    <property type="entry name" value="ARM-type_fold"/>
</dbReference>
<dbReference type="InterPro" id="IPR011993">
    <property type="entry name" value="PH-like_dom_sf"/>
</dbReference>
<feature type="compositionally biased region" description="Polar residues" evidence="5">
    <location>
        <begin position="356"/>
        <end position="375"/>
    </location>
</feature>
<evidence type="ECO:0000313" key="8">
    <source>
        <dbReference type="Proteomes" id="UP001353858"/>
    </source>
</evidence>
<dbReference type="PROSITE" id="PS50003">
    <property type="entry name" value="PH_DOMAIN"/>
    <property type="match status" value="1"/>
</dbReference>
<keyword evidence="8" id="KW-1185">Reference proteome</keyword>
<evidence type="ECO:0000313" key="7">
    <source>
        <dbReference type="EMBL" id="KAK4876379.1"/>
    </source>
</evidence>
<evidence type="ECO:0000256" key="1">
    <source>
        <dbReference type="ARBA" id="ARBA00004413"/>
    </source>
</evidence>
<dbReference type="InterPro" id="IPR001849">
    <property type="entry name" value="PH_domain"/>
</dbReference>
<keyword evidence="4" id="KW-0472">Membrane</keyword>
<feature type="region of interest" description="Disordered" evidence="5">
    <location>
        <begin position="480"/>
        <end position="502"/>
    </location>
</feature>
<organism evidence="7 8">
    <name type="scientific">Aquatica leii</name>
    <dbReference type="NCBI Taxonomy" id="1421715"/>
    <lineage>
        <taxon>Eukaryota</taxon>
        <taxon>Metazoa</taxon>
        <taxon>Ecdysozoa</taxon>
        <taxon>Arthropoda</taxon>
        <taxon>Hexapoda</taxon>
        <taxon>Insecta</taxon>
        <taxon>Pterygota</taxon>
        <taxon>Neoptera</taxon>
        <taxon>Endopterygota</taxon>
        <taxon>Coleoptera</taxon>
        <taxon>Polyphaga</taxon>
        <taxon>Elateriformia</taxon>
        <taxon>Elateroidea</taxon>
        <taxon>Lampyridae</taxon>
        <taxon>Luciolinae</taxon>
        <taxon>Aquatica</taxon>
    </lineage>
</organism>
<dbReference type="CDD" id="cd01264">
    <property type="entry name" value="PH_MELT_VEPH1"/>
    <property type="match status" value="1"/>
</dbReference>
<dbReference type="GO" id="GO:0009966">
    <property type="term" value="P:regulation of signal transduction"/>
    <property type="evidence" value="ECO:0007669"/>
    <property type="project" value="TreeGrafter"/>
</dbReference>
<dbReference type="FunFam" id="2.30.29.30:FF:000138">
    <property type="entry name" value="Ventricular zone-expressed PH domain-containing protein-like 1"/>
    <property type="match status" value="1"/>
</dbReference>
<comment type="similarity">
    <text evidence="2">Belongs to the MELT/VEPH family.</text>
</comment>
<dbReference type="SUPFAM" id="SSF48371">
    <property type="entry name" value="ARM repeat"/>
    <property type="match status" value="1"/>
</dbReference>
<evidence type="ECO:0000256" key="3">
    <source>
        <dbReference type="ARBA" id="ARBA00022475"/>
    </source>
</evidence>
<dbReference type="Gene3D" id="2.30.29.30">
    <property type="entry name" value="Pleckstrin-homology domain (PH domain)/Phosphotyrosine-binding domain (PTB)"/>
    <property type="match status" value="1"/>
</dbReference>
<sequence>MHELFMQVLKNRDLSRAGDLFSVPDNEIVNDLTLVLNEITAIASLPDYAHNDNDQSVVEICVTRVTSCIRETGTVEQHTEALVTLLESCLHHNLQLTSRDEDPPHAKISSDIISCIFLNYGKKSVMQRALSVAVKFLHKGNKELSRNMASYLSLAAIEHASLLSPHVQPIMDSIISGNYPLCRVLAQIYEVSPEPLQGHAMALVSLLPHCDNQEKLALLHLFSLIAKHNATLLEASVPQLCEYLNNSVTAAPTLQVFFNMAERKPALLADHVNSLKLAAQRYPHTVCLAAQVISAVGKLSKDRAQDALNFVLEYLPKADRGSQSTLLREATLLCSSYPVLFTDKVLAGVRQRHHTSSNQINQTHSTQNSQVTSGGVTIVKVGGNTQAPAAPTSQGGYTRRAKLGNSRSTGRLTSNNNHQSMTRINVAGSSVGGLHKSMTRLSSSQQINVPVIPAFASPSPAASNNVVVTNNKWTVPNSKVSSGGVTVTTISPPRIPRPHSQGPLSLLTPTVTNHSSHITINPAQVGSQASNVASNSVTVSSIYNGPVSSGQVSILTNTMIGLNNSVTQTIPIGPGSVNHVSINDSHVIHNGNVLGSGHVNVSGPSTVATRRTNNTSVTIVNANQGAASQRMSVFEPYPMRDTVQHFCEKHLDKIKTYMDKVSAKIPPPAKCTIEERRHKKSAKLHFACQARGQHCLYSKTFFTMRTRNPRIWIHLMFIALQARSPHALSSRDASVTSLKHCWDMLKCENKTFLTLVTSAFPCSKDQEMLLNELRHSGFFDVFQLCPGNLSGSSNQLEKNVKFQWGCFLCAHPERAVGFLRGDTQPVIEGQLKEKKGKWKLFRRWRTRYFTLSGAHLSCKGSSGGESIDVNQIRSVKVSRGARNIPKAFEIFTGNQSLILKPKDGKNAEEWVQCLSIVVAHSHAKELPAKSNSLPARGTSRTAI</sequence>
<reference evidence="8" key="1">
    <citation type="submission" date="2023-01" db="EMBL/GenBank/DDBJ databases">
        <title>Key to firefly adult light organ development and bioluminescence: homeobox transcription factors regulate luciferase expression and transportation to peroxisome.</title>
        <authorList>
            <person name="Fu X."/>
        </authorList>
    </citation>
    <scope>NUCLEOTIDE SEQUENCE [LARGE SCALE GENOMIC DNA]</scope>
</reference>
<proteinExistence type="inferred from homology"/>
<comment type="subcellular location">
    <subcellularLocation>
        <location evidence="1">Cell membrane</location>
        <topology evidence="1">Peripheral membrane protein</topology>
        <orientation evidence="1">Cytoplasmic side</orientation>
    </subcellularLocation>
</comment>
<dbReference type="PANTHER" id="PTHR21630:SF10">
    <property type="entry name" value="VENTRICULAR ZONE-EXPRESSED PH DOMAIN-CONTAINING PROTEIN HOMOLOG 1"/>
    <property type="match status" value="1"/>
</dbReference>
<accession>A0AAN7PT79</accession>
<keyword evidence="3" id="KW-1003">Cell membrane</keyword>
<dbReference type="EMBL" id="JARPUR010000005">
    <property type="protein sequence ID" value="KAK4876379.1"/>
    <property type="molecule type" value="Genomic_DNA"/>
</dbReference>
<dbReference type="PANTHER" id="PTHR21630">
    <property type="entry name" value="VEPH-A/MELTED"/>
    <property type="match status" value="1"/>
</dbReference>
<feature type="domain" description="PH" evidence="6">
    <location>
        <begin position="824"/>
        <end position="919"/>
    </location>
</feature>
<dbReference type="Proteomes" id="UP001353858">
    <property type="component" value="Unassembled WGS sequence"/>
</dbReference>
<comment type="caution">
    <text evidence="7">The sequence shown here is derived from an EMBL/GenBank/DDBJ whole genome shotgun (WGS) entry which is preliminary data.</text>
</comment>
<gene>
    <name evidence="7" type="ORF">RN001_012801</name>
</gene>
<dbReference type="InterPro" id="IPR039888">
    <property type="entry name" value="Melted-like"/>
</dbReference>
<dbReference type="Pfam" id="PF00169">
    <property type="entry name" value="PH"/>
    <property type="match status" value="1"/>
</dbReference>
<evidence type="ECO:0000256" key="2">
    <source>
        <dbReference type="ARBA" id="ARBA00010187"/>
    </source>
</evidence>
<dbReference type="AlphaFoldDB" id="A0AAN7PT79"/>
<feature type="region of interest" description="Disordered" evidence="5">
    <location>
        <begin position="352"/>
        <end position="422"/>
    </location>
</feature>
<name>A0AAN7PT79_9COLE</name>
<evidence type="ECO:0000259" key="6">
    <source>
        <dbReference type="PROSITE" id="PS50003"/>
    </source>
</evidence>
<dbReference type="GO" id="GO:0010314">
    <property type="term" value="F:phosphatidylinositol-5-phosphate binding"/>
    <property type="evidence" value="ECO:0007669"/>
    <property type="project" value="TreeGrafter"/>
</dbReference>